<dbReference type="Proteomes" id="UP000222531">
    <property type="component" value="Unassembled WGS sequence"/>
</dbReference>
<comment type="similarity">
    <text evidence="1">Belongs to the thioesterase family.</text>
</comment>
<dbReference type="Gene3D" id="3.40.50.1820">
    <property type="entry name" value="alpha/beta hydrolase"/>
    <property type="match status" value="1"/>
</dbReference>
<evidence type="ECO:0000259" key="3">
    <source>
        <dbReference type="SMART" id="SM00824"/>
    </source>
</evidence>
<evidence type="ECO:0000256" key="1">
    <source>
        <dbReference type="ARBA" id="ARBA00007169"/>
    </source>
</evidence>
<dbReference type="OrthoDB" id="8480037at2"/>
<accession>A0A2G1XKS8</accession>
<dbReference type="PANTHER" id="PTHR11487">
    <property type="entry name" value="THIOESTERASE"/>
    <property type="match status" value="1"/>
</dbReference>
<dbReference type="InterPro" id="IPR001031">
    <property type="entry name" value="Thioesterase"/>
</dbReference>
<dbReference type="InterPro" id="IPR020802">
    <property type="entry name" value="TesA-like"/>
</dbReference>
<dbReference type="RefSeq" id="WP_099199023.1">
    <property type="nucleotide sequence ID" value="NZ_NHZO01000136.1"/>
</dbReference>
<name>A0A2G1XKS8_STRCJ</name>
<dbReference type="SMART" id="SM00824">
    <property type="entry name" value="PKS_TE"/>
    <property type="match status" value="1"/>
</dbReference>
<dbReference type="Pfam" id="PF00975">
    <property type="entry name" value="Thioesterase"/>
    <property type="match status" value="1"/>
</dbReference>
<reference evidence="4 5" key="1">
    <citation type="journal article" date="2017" name="Biochemistry">
        <title>Identification of the Biosynthetic Pathway for the Antibiotic Bicyclomycin.</title>
        <authorList>
            <person name="Patteson J."/>
            <person name="Cai W."/>
            <person name="Johnson R.A."/>
            <person name="Santa Maria K."/>
            <person name="Li B."/>
        </authorList>
    </citation>
    <scope>NUCLEOTIDE SEQUENCE [LARGE SCALE GENOMIC DNA]</scope>
    <source>
        <strain evidence="4 5">ATCC 21532</strain>
    </source>
</reference>
<comment type="caution">
    <text evidence="4">The sequence shown here is derived from an EMBL/GenBank/DDBJ whole genome shotgun (WGS) entry which is preliminary data.</text>
</comment>
<gene>
    <name evidence="4" type="ORF">BLA24_12185</name>
</gene>
<dbReference type="EMBL" id="NHZO01000136">
    <property type="protein sequence ID" value="PHQ51830.1"/>
    <property type="molecule type" value="Genomic_DNA"/>
</dbReference>
<protein>
    <recommendedName>
        <fullName evidence="3">Thioesterase TesA-like domain-containing protein</fullName>
    </recommendedName>
</protein>
<proteinExistence type="inferred from homology"/>
<dbReference type="SUPFAM" id="SSF53474">
    <property type="entry name" value="alpha/beta-Hydrolases"/>
    <property type="match status" value="1"/>
</dbReference>
<sequence>MQTKWTEVRAGHIRAIRPRSRSESRAEQVIQQSTTSPWFLRFPQDPACRTRLVCFPHAGGAASYYVPYARALSPEVDVLAVQYPGRQNRYSEAHIEDIGTLADEIAAALEPWLDLPTALFGHSMGAVLAFEVTRRLERRGDFDAARLFVSGCPAPSRRREETFRKLDGDLDDNGVIAELRALSGTNAAVFENEELLRLTLPTIRSDYTAVRNYRAEPGAAVRAPVTVLAGDSDHRTTPDELQAWQTHTTATCDVHTFTGGHFFINDHAGEIVGLITDRLLTV</sequence>
<dbReference type="GO" id="GO:0008610">
    <property type="term" value="P:lipid biosynthetic process"/>
    <property type="evidence" value="ECO:0007669"/>
    <property type="project" value="TreeGrafter"/>
</dbReference>
<feature type="domain" description="Thioesterase TesA-like" evidence="3">
    <location>
        <begin position="53"/>
        <end position="279"/>
    </location>
</feature>
<organism evidence="4 5">
    <name type="scientific">Streptomyces cinnamoneus</name>
    <name type="common">Streptoverticillium cinnamoneum</name>
    <dbReference type="NCBI Taxonomy" id="53446"/>
    <lineage>
        <taxon>Bacteria</taxon>
        <taxon>Bacillati</taxon>
        <taxon>Actinomycetota</taxon>
        <taxon>Actinomycetes</taxon>
        <taxon>Kitasatosporales</taxon>
        <taxon>Streptomycetaceae</taxon>
        <taxon>Streptomyces</taxon>
        <taxon>Streptomyces cinnamoneus group</taxon>
    </lineage>
</organism>
<dbReference type="PANTHER" id="PTHR11487:SF0">
    <property type="entry name" value="S-ACYL FATTY ACID SYNTHASE THIOESTERASE, MEDIUM CHAIN"/>
    <property type="match status" value="1"/>
</dbReference>
<keyword evidence="2" id="KW-0378">Hydrolase</keyword>
<dbReference type="AlphaFoldDB" id="A0A2G1XKS8"/>
<evidence type="ECO:0000313" key="5">
    <source>
        <dbReference type="Proteomes" id="UP000222531"/>
    </source>
</evidence>
<dbReference type="GO" id="GO:0016787">
    <property type="term" value="F:hydrolase activity"/>
    <property type="evidence" value="ECO:0007669"/>
    <property type="project" value="UniProtKB-KW"/>
</dbReference>
<evidence type="ECO:0000256" key="2">
    <source>
        <dbReference type="ARBA" id="ARBA00022801"/>
    </source>
</evidence>
<keyword evidence="5" id="KW-1185">Reference proteome</keyword>
<dbReference type="InterPro" id="IPR029058">
    <property type="entry name" value="AB_hydrolase_fold"/>
</dbReference>
<evidence type="ECO:0000313" key="4">
    <source>
        <dbReference type="EMBL" id="PHQ51830.1"/>
    </source>
</evidence>
<dbReference type="InterPro" id="IPR012223">
    <property type="entry name" value="TEII"/>
</dbReference>